<evidence type="ECO:0000259" key="4">
    <source>
        <dbReference type="SMART" id="SM00965"/>
    </source>
</evidence>
<dbReference type="SUPFAM" id="SSF74653">
    <property type="entry name" value="TolA/TonB C-terminal domain"/>
    <property type="match status" value="1"/>
</dbReference>
<evidence type="ECO:0000256" key="1">
    <source>
        <dbReference type="ARBA" id="ARBA00022448"/>
    </source>
</evidence>
<keyword evidence="6" id="KW-1185">Reference proteome</keyword>
<organism evidence="5 6">
    <name type="scientific">Rhodoblastus sphagnicola</name>
    <dbReference type="NCBI Taxonomy" id="333368"/>
    <lineage>
        <taxon>Bacteria</taxon>
        <taxon>Pseudomonadati</taxon>
        <taxon>Pseudomonadota</taxon>
        <taxon>Alphaproteobacteria</taxon>
        <taxon>Hyphomicrobiales</taxon>
        <taxon>Rhodoblastaceae</taxon>
        <taxon>Rhodoblastus</taxon>
    </lineage>
</organism>
<dbReference type="AlphaFoldDB" id="A0A2S6NEQ5"/>
<reference evidence="5 6" key="1">
    <citation type="journal article" date="2018" name="Arch. Microbiol.">
        <title>New insights into the metabolic potential of the phototrophic purple bacterium Rhodopila globiformis DSM 161(T) from its draft genome sequence and evidence for a vanadium-dependent nitrogenase.</title>
        <authorList>
            <person name="Imhoff J.F."/>
            <person name="Rahn T."/>
            <person name="Kunzel S."/>
            <person name="Neulinger S.C."/>
        </authorList>
    </citation>
    <scope>NUCLEOTIDE SEQUENCE [LARGE SCALE GENOMIC DNA]</scope>
    <source>
        <strain evidence="5 6">DSM 16996</strain>
    </source>
</reference>
<evidence type="ECO:0000313" key="6">
    <source>
        <dbReference type="Proteomes" id="UP000239089"/>
    </source>
</evidence>
<dbReference type="Gene3D" id="3.55.50.30">
    <property type="match status" value="1"/>
</dbReference>
<proteinExistence type="predicted"/>
<name>A0A2S6NEQ5_9HYPH</name>
<evidence type="ECO:0000313" key="5">
    <source>
        <dbReference type="EMBL" id="PPQ33125.1"/>
    </source>
</evidence>
<evidence type="ECO:0000256" key="2">
    <source>
        <dbReference type="ARBA" id="ARBA00023136"/>
    </source>
</evidence>
<dbReference type="SMART" id="SM00965">
    <property type="entry name" value="STN"/>
    <property type="match status" value="1"/>
</dbReference>
<protein>
    <recommendedName>
        <fullName evidence="4">Secretin/TonB short N-terminal domain-containing protein</fullName>
    </recommendedName>
</protein>
<dbReference type="RefSeq" id="WP_104506374.1">
    <property type="nucleotide sequence ID" value="NZ_JACIGC010000001.1"/>
</dbReference>
<comment type="caution">
    <text evidence="5">The sequence shown here is derived from an EMBL/GenBank/DDBJ whole genome shotgun (WGS) entry which is preliminary data.</text>
</comment>
<dbReference type="InterPro" id="IPR011662">
    <property type="entry name" value="Secretin/TonB_short_N"/>
</dbReference>
<accession>A0A2S6NEQ5</accession>
<keyword evidence="1" id="KW-0813">Transport</keyword>
<keyword evidence="3" id="KW-0998">Cell outer membrane</keyword>
<feature type="domain" description="Secretin/TonB short N-terminal" evidence="4">
    <location>
        <begin position="44"/>
        <end position="95"/>
    </location>
</feature>
<gene>
    <name evidence="5" type="ORF">CCR94_02870</name>
</gene>
<evidence type="ECO:0000256" key="3">
    <source>
        <dbReference type="ARBA" id="ARBA00023237"/>
    </source>
</evidence>
<dbReference type="Pfam" id="PF07660">
    <property type="entry name" value="STN"/>
    <property type="match status" value="1"/>
</dbReference>
<dbReference type="EMBL" id="NHSJ01000028">
    <property type="protein sequence ID" value="PPQ33125.1"/>
    <property type="molecule type" value="Genomic_DNA"/>
</dbReference>
<keyword evidence="2" id="KW-0472">Membrane</keyword>
<dbReference type="Proteomes" id="UP000239089">
    <property type="component" value="Unassembled WGS sequence"/>
</dbReference>
<dbReference type="GO" id="GO:0019867">
    <property type="term" value="C:outer membrane"/>
    <property type="evidence" value="ECO:0007669"/>
    <property type="project" value="InterPro"/>
</dbReference>
<sequence length="208" mass="22248">MRPDREWPRSRKRSSPRGERLVSFDIPAQPLEAALEQYAGASHLQVLYESTMASGLRSTAVRGAYTYEAALQLLLGGTGLYYHYTDQGAFTLVPAEPWPPSALQSQIAEFSPFLGAVQSGVMAALCRRPETRPGPFAIAMQFRVGVSGRLESLSLLFSAGSGARDSAIAETLAQVALAGAPPEGLPQPITMRLRASPTGGRDECAAVR</sequence>